<keyword evidence="1" id="KW-0808">Transferase</keyword>
<dbReference type="InterPro" id="IPR021109">
    <property type="entry name" value="Peptidase_aspartic_dom_sf"/>
</dbReference>
<dbReference type="InterPro" id="IPR036397">
    <property type="entry name" value="RNaseH_sf"/>
</dbReference>
<keyword evidence="1" id="KW-0695">RNA-directed DNA polymerase</keyword>
<evidence type="ECO:0000313" key="1">
    <source>
        <dbReference type="EMBL" id="GEU64205.1"/>
    </source>
</evidence>
<protein>
    <submittedName>
        <fullName evidence="1">Reverse transcriptase domain-containing protein</fullName>
    </submittedName>
</protein>
<dbReference type="AlphaFoldDB" id="A0A6L2LVM9"/>
<dbReference type="InterPro" id="IPR012337">
    <property type="entry name" value="RNaseH-like_sf"/>
</dbReference>
<reference evidence="1" key="1">
    <citation type="journal article" date="2019" name="Sci. Rep.">
        <title>Draft genome of Tanacetum cinerariifolium, the natural source of mosquito coil.</title>
        <authorList>
            <person name="Yamashiro T."/>
            <person name="Shiraishi A."/>
            <person name="Satake H."/>
            <person name="Nakayama K."/>
        </authorList>
    </citation>
    <scope>NUCLEOTIDE SEQUENCE</scope>
</reference>
<dbReference type="EMBL" id="BKCJ010004981">
    <property type="protein sequence ID" value="GEU64205.1"/>
    <property type="molecule type" value="Genomic_DNA"/>
</dbReference>
<dbReference type="Gene3D" id="3.30.420.10">
    <property type="entry name" value="Ribonuclease H-like superfamily/Ribonuclease H"/>
    <property type="match status" value="1"/>
</dbReference>
<dbReference type="GO" id="GO:0003676">
    <property type="term" value="F:nucleic acid binding"/>
    <property type="evidence" value="ECO:0007669"/>
    <property type="project" value="InterPro"/>
</dbReference>
<accession>A0A6L2LVM9</accession>
<dbReference type="Gene3D" id="2.40.70.10">
    <property type="entry name" value="Acid Proteases"/>
    <property type="match status" value="1"/>
</dbReference>
<dbReference type="PANTHER" id="PTHR33067:SF9">
    <property type="entry name" value="RNA-DIRECTED DNA POLYMERASE"/>
    <property type="match status" value="1"/>
</dbReference>
<dbReference type="PANTHER" id="PTHR33067">
    <property type="entry name" value="RNA-DIRECTED DNA POLYMERASE-RELATED"/>
    <property type="match status" value="1"/>
</dbReference>
<organism evidence="1">
    <name type="scientific">Tanacetum cinerariifolium</name>
    <name type="common">Dalmatian daisy</name>
    <name type="synonym">Chrysanthemum cinerariifolium</name>
    <dbReference type="NCBI Taxonomy" id="118510"/>
    <lineage>
        <taxon>Eukaryota</taxon>
        <taxon>Viridiplantae</taxon>
        <taxon>Streptophyta</taxon>
        <taxon>Embryophyta</taxon>
        <taxon>Tracheophyta</taxon>
        <taxon>Spermatophyta</taxon>
        <taxon>Magnoliopsida</taxon>
        <taxon>eudicotyledons</taxon>
        <taxon>Gunneridae</taxon>
        <taxon>Pentapetalae</taxon>
        <taxon>asterids</taxon>
        <taxon>campanulids</taxon>
        <taxon>Asterales</taxon>
        <taxon>Asteraceae</taxon>
        <taxon>Asteroideae</taxon>
        <taxon>Anthemideae</taxon>
        <taxon>Anthemidinae</taxon>
        <taxon>Tanacetum</taxon>
    </lineage>
</organism>
<keyword evidence="1" id="KW-0548">Nucleotidyltransferase</keyword>
<sequence length="487" mass="56684">MPLFVWKKLSLLKLTSTRMTLELANRSVAYPFGVFEDVFMKVRKFHFSADFVVVDYDVDPWVPLILGRPFLRTARALINVHAKELTLRVNDEAVTFNVRHTFRYSYRYDDESVNRIDVIDVTCEEYAQEVLGYLDSSKSGHSTLSSDPIIVTSPFSLTLFEGGDFVLEEIEACHTRDSIPSRIYDADFDLKGDILLLEKLLKDELELKDLPSHLEYAFLEGTNKLPVIIAKKLKDEEKAYLLKVLKSHKHAIAWKNFDIKGIDPQFCTHKMLMEDDFKPVVQHQRRVNPKIYEIPIDPQDQEKTTFTCPYGTLPTDVHLSAYVMLRVMLNYGVTHRRSTAYHPQTSRQVEVSNRGLKRILERTVGENQALWSYKLDDALWAFRTAFKTPIGCTPYKLVYGKACHLPIELEHKAYWALKHFNFDLKFAGDHRRVQMNELNDLQDQAYENSLIYKEKTKKIHEFKIRNRIFNVGDRVLLFNSQLNIFSG</sequence>
<name>A0A6L2LVM9_TANCI</name>
<proteinExistence type="predicted"/>
<dbReference type="SUPFAM" id="SSF53098">
    <property type="entry name" value="Ribonuclease H-like"/>
    <property type="match status" value="1"/>
</dbReference>
<comment type="caution">
    <text evidence="1">The sequence shown here is derived from an EMBL/GenBank/DDBJ whole genome shotgun (WGS) entry which is preliminary data.</text>
</comment>
<dbReference type="GO" id="GO:0003964">
    <property type="term" value="F:RNA-directed DNA polymerase activity"/>
    <property type="evidence" value="ECO:0007669"/>
    <property type="project" value="UniProtKB-KW"/>
</dbReference>
<gene>
    <name evidence="1" type="ORF">Tci_036183</name>
</gene>